<comment type="caution">
    <text evidence="4">The sequence shown here is derived from an EMBL/GenBank/DDBJ whole genome shotgun (WGS) entry which is preliminary data.</text>
</comment>
<dbReference type="Pfam" id="PF02557">
    <property type="entry name" value="VanY"/>
    <property type="match status" value="1"/>
</dbReference>
<dbReference type="Gene3D" id="3.30.1380.10">
    <property type="match status" value="1"/>
</dbReference>
<feature type="signal peptide" evidence="2">
    <location>
        <begin position="1"/>
        <end position="36"/>
    </location>
</feature>
<accession>A0ABT7SGJ9</accession>
<dbReference type="PROSITE" id="PS51257">
    <property type="entry name" value="PROKAR_LIPOPROTEIN"/>
    <property type="match status" value="1"/>
</dbReference>
<dbReference type="InterPro" id="IPR003709">
    <property type="entry name" value="VanY-like_core_dom"/>
</dbReference>
<evidence type="ECO:0000256" key="1">
    <source>
        <dbReference type="SAM" id="MobiDB-lite"/>
    </source>
</evidence>
<evidence type="ECO:0000256" key="2">
    <source>
        <dbReference type="SAM" id="SignalP"/>
    </source>
</evidence>
<feature type="region of interest" description="Disordered" evidence="1">
    <location>
        <begin position="55"/>
        <end position="135"/>
    </location>
</feature>
<feature type="chain" id="PRO_5045644447" evidence="2">
    <location>
        <begin position="37"/>
        <end position="271"/>
    </location>
</feature>
<sequence>MQPPARALRRRSTGGRSRGLGAALLVVAALAASACAGPASGVPLRPTATVVADAARPKTAPPMPTAPAPRTVTPATVPAPEPRPTAAAKPRPRPTGTPATKPHHTPTPSPTTDKCETTYHGPPFFTSSPTAGGDGSNGDIPARMMTAVPWAVDSHGTGFWLLTKAERALVRLDTAFEDRFGHHLDIDLAYRDLATQKAMYQALGPSVAAKPGTSKHGTGLAIDVPEWPCEYGWGTTQRAWLVTNGPAYGWSSPWGMAKSTDAEYWHFEYVG</sequence>
<dbReference type="CDD" id="cd14814">
    <property type="entry name" value="Peptidase_M15"/>
    <property type="match status" value="1"/>
</dbReference>
<feature type="domain" description="D-alanyl-D-alanine carboxypeptidase-like core" evidence="3">
    <location>
        <begin position="164"/>
        <end position="271"/>
    </location>
</feature>
<dbReference type="GO" id="GO:0004180">
    <property type="term" value="F:carboxypeptidase activity"/>
    <property type="evidence" value="ECO:0007669"/>
    <property type="project" value="UniProtKB-KW"/>
</dbReference>
<reference evidence="4 5" key="1">
    <citation type="submission" date="2023-06" db="EMBL/GenBank/DDBJ databases">
        <title>Cellulomonas sp. MW4 Whole genome sequence.</title>
        <authorList>
            <person name="Park S."/>
        </authorList>
    </citation>
    <scope>NUCLEOTIDE SEQUENCE [LARGE SCALE GENOMIC DNA]</scope>
    <source>
        <strain evidence="4 5">MW4</strain>
    </source>
</reference>
<keyword evidence="4" id="KW-0121">Carboxypeptidase</keyword>
<feature type="compositionally biased region" description="Low complexity" evidence="1">
    <location>
        <begin position="84"/>
        <end position="100"/>
    </location>
</feature>
<evidence type="ECO:0000313" key="4">
    <source>
        <dbReference type="EMBL" id="MDM7855303.1"/>
    </source>
</evidence>
<keyword evidence="4" id="KW-0645">Protease</keyword>
<dbReference type="EMBL" id="JAUCGQ010000001">
    <property type="protein sequence ID" value="MDM7855303.1"/>
    <property type="molecule type" value="Genomic_DNA"/>
</dbReference>
<dbReference type="SUPFAM" id="SSF55166">
    <property type="entry name" value="Hedgehog/DD-peptidase"/>
    <property type="match status" value="1"/>
</dbReference>
<organism evidence="4 5">
    <name type="scientific">Cellulomonas alba</name>
    <dbReference type="NCBI Taxonomy" id="3053467"/>
    <lineage>
        <taxon>Bacteria</taxon>
        <taxon>Bacillati</taxon>
        <taxon>Actinomycetota</taxon>
        <taxon>Actinomycetes</taxon>
        <taxon>Micrococcales</taxon>
        <taxon>Cellulomonadaceae</taxon>
        <taxon>Cellulomonas</taxon>
    </lineage>
</organism>
<keyword evidence="4" id="KW-0378">Hydrolase</keyword>
<dbReference type="Proteomes" id="UP001529338">
    <property type="component" value="Unassembled WGS sequence"/>
</dbReference>
<keyword evidence="5" id="KW-1185">Reference proteome</keyword>
<evidence type="ECO:0000259" key="3">
    <source>
        <dbReference type="Pfam" id="PF02557"/>
    </source>
</evidence>
<gene>
    <name evidence="4" type="ORF">QRT04_10205</name>
</gene>
<keyword evidence="2" id="KW-0732">Signal</keyword>
<dbReference type="InterPro" id="IPR009045">
    <property type="entry name" value="Zn_M74/Hedgehog-like"/>
</dbReference>
<dbReference type="RefSeq" id="WP_289455108.1">
    <property type="nucleotide sequence ID" value="NZ_JAUCGQ010000001.1"/>
</dbReference>
<protein>
    <submittedName>
        <fullName evidence="4">D-alanyl-D-alanine carboxypeptidase family protein</fullName>
    </submittedName>
</protein>
<proteinExistence type="predicted"/>
<evidence type="ECO:0000313" key="5">
    <source>
        <dbReference type="Proteomes" id="UP001529338"/>
    </source>
</evidence>
<name>A0ABT7SGJ9_9CELL</name>